<dbReference type="Gene3D" id="3.40.50.12780">
    <property type="entry name" value="N-terminal domain of ligase-like"/>
    <property type="match status" value="1"/>
</dbReference>
<feature type="domain" description="AMP-binding enzyme C-terminal" evidence="2">
    <location>
        <begin position="432"/>
        <end position="510"/>
    </location>
</feature>
<feature type="domain" description="AMP-dependent synthetase/ligase" evidence="1">
    <location>
        <begin position="32"/>
        <end position="381"/>
    </location>
</feature>
<dbReference type="InterPro" id="IPR050237">
    <property type="entry name" value="ATP-dep_AMP-bd_enzyme"/>
</dbReference>
<dbReference type="Pfam" id="PF00501">
    <property type="entry name" value="AMP-binding"/>
    <property type="match status" value="1"/>
</dbReference>
<dbReference type="GO" id="GO:0016878">
    <property type="term" value="F:acid-thiol ligase activity"/>
    <property type="evidence" value="ECO:0007669"/>
    <property type="project" value="UniProtKB-ARBA"/>
</dbReference>
<dbReference type="PANTHER" id="PTHR43767:SF1">
    <property type="entry name" value="NONRIBOSOMAL PEPTIDE SYNTHASE PES1 (EUROFUNG)-RELATED"/>
    <property type="match status" value="1"/>
</dbReference>
<dbReference type="InterPro" id="IPR045851">
    <property type="entry name" value="AMP-bd_C_sf"/>
</dbReference>
<dbReference type="Pfam" id="PF13193">
    <property type="entry name" value="AMP-binding_C"/>
    <property type="match status" value="1"/>
</dbReference>
<dbReference type="Gene3D" id="3.30.300.30">
    <property type="match status" value="1"/>
</dbReference>
<dbReference type="PANTHER" id="PTHR43767">
    <property type="entry name" value="LONG-CHAIN-FATTY-ACID--COA LIGASE"/>
    <property type="match status" value="1"/>
</dbReference>
<dbReference type="InterPro" id="IPR020845">
    <property type="entry name" value="AMP-binding_CS"/>
</dbReference>
<evidence type="ECO:0000259" key="1">
    <source>
        <dbReference type="Pfam" id="PF00501"/>
    </source>
</evidence>
<organism evidence="3">
    <name type="scientific">Bosea sp. NBC_00436</name>
    <dbReference type="NCBI Taxonomy" id="2969620"/>
    <lineage>
        <taxon>Bacteria</taxon>
        <taxon>Pseudomonadati</taxon>
        <taxon>Pseudomonadota</taxon>
        <taxon>Alphaproteobacteria</taxon>
        <taxon>Hyphomicrobiales</taxon>
        <taxon>Boseaceae</taxon>
        <taxon>Bosea</taxon>
    </lineage>
</organism>
<dbReference type="SUPFAM" id="SSF56801">
    <property type="entry name" value="Acetyl-CoA synthetase-like"/>
    <property type="match status" value="1"/>
</dbReference>
<dbReference type="InterPro" id="IPR025110">
    <property type="entry name" value="AMP-bd_C"/>
</dbReference>
<accession>A0A9E8CJH7</accession>
<evidence type="ECO:0000313" key="3">
    <source>
        <dbReference type="EMBL" id="UZF85872.1"/>
    </source>
</evidence>
<evidence type="ECO:0000259" key="2">
    <source>
        <dbReference type="Pfam" id="PF13193"/>
    </source>
</evidence>
<dbReference type="InterPro" id="IPR042099">
    <property type="entry name" value="ANL_N_sf"/>
</dbReference>
<gene>
    <name evidence="3" type="ORF">NWE54_18910</name>
</gene>
<reference evidence="3" key="1">
    <citation type="submission" date="2022-08" db="EMBL/GenBank/DDBJ databases">
        <title>Complete Genome Sequences of 2 Bosea sp. soil isolates.</title>
        <authorList>
            <person name="Alvarez Arevalo M."/>
            <person name="Sterndorff E.B."/>
            <person name="Faurdal D."/>
            <person name="Joergensen T.S."/>
            <person name="Weber T."/>
        </authorList>
    </citation>
    <scope>NUCLEOTIDE SEQUENCE</scope>
    <source>
        <strain evidence="3">NBC_00436</strain>
    </source>
</reference>
<dbReference type="AlphaFoldDB" id="A0A9E8CJH7"/>
<sequence>MDRELQEAADLRALIEAEPFPRNLAAFIDGCADEMGDAPAANFFEAGTVLSYRELAEKTRSLAAGLSARGIGFGDRVGVMLPNIPAFPLTWLALARIGAIMVPVNVRYTPREVAYVLTDSGAGTIVIEAGVLAEIGEAPEVKDLAAFAKPIVVGGAGDWEALAATPTAGFAPAREPELDDLINIQYTSGTTGFPKGCMLSHRYWLTLGRVAAMRANGIVKHVIAAQPFYYMDPQWLLLMAMRLKGTLFVAAKASGTNFLDWVRRYGIEYCIFPQIVLKQAPRPDDRDIPLKMVSVFGLRKNMHAELEARFNVVARESFGMTEVGSALFTPYGATSMVGSGTCGIASPFREATVRDEDGNELPPGEIGELWIRGPGILQGYWNKPEANADSFREGGWFRTGDLFRRDERGFHYIVGRIKDMIRRSGENIAAREVEAVMLGWQDILEAAAVPVPDIDRGQEVKACIVLKPGVAADAFDVDGFFAHCSAHLAPFKVPRFLEFRASLPKTPSEKVAKHVIVAEREDLRAGAYDRLSRGWLAG</sequence>
<name>A0A9E8CJH7_9HYPH</name>
<proteinExistence type="predicted"/>
<protein>
    <submittedName>
        <fullName evidence="3">AMP-binding protein</fullName>
    </submittedName>
</protein>
<dbReference type="PROSITE" id="PS00455">
    <property type="entry name" value="AMP_BINDING"/>
    <property type="match status" value="1"/>
</dbReference>
<dbReference type="EMBL" id="CP102774">
    <property type="protein sequence ID" value="UZF85872.1"/>
    <property type="molecule type" value="Genomic_DNA"/>
</dbReference>
<dbReference type="InterPro" id="IPR000873">
    <property type="entry name" value="AMP-dep_synth/lig_dom"/>
</dbReference>